<dbReference type="Proteomes" id="UP000237351">
    <property type="component" value="Chromosome"/>
</dbReference>
<name>A0A1W6N640_9PROT</name>
<reference evidence="2 3" key="1">
    <citation type="submission" date="2014-06" db="EMBL/GenBank/DDBJ databases">
        <title>The genome of the endonuclear symbiont Nucleicultrix amoebiphila.</title>
        <authorList>
            <person name="Schulz F."/>
            <person name="Horn M."/>
        </authorList>
    </citation>
    <scope>NUCLEOTIDE SEQUENCE [LARGE SCALE GENOMIC DNA]</scope>
    <source>
        <strain evidence="2 3">FS5</strain>
    </source>
</reference>
<sequence>MKNINKLTFAFCLSLSISANAMFPENPEDHGDLLIDGYKHPGIGRITLMGQKRDTKETFLRSFSSAALVDALSLGLDAQFQGRVFVSARHAFSALDGLSNDPNRVNRTLLRHSLTFDQRTMVNDNYKPEEGKIFALFYPKNYDLKPSTQDDIVFGLLSTPITGVSPLPISSLSYEEAVGKPLKVVGYGTSGFKDAKVAFLDALKRAGHQISNSFGKIKDVFLSTKTKLHRQGEDAVVIPTNVNGQLIPTVIGLNKLHSKVQGTVLEGILNGKSLASFTKALKKELKTMDNVDGEFRTFRQWKGVDLPQPIGLIKAPKRTVRSDVGDSGGVSMVNEDGSWKILGVIASEVFEEGDPTTKNFKIIEGNKRMQEIGFDGYVRELAALEGPYFTRFIKNKILAVLREMNLKDPLLINTEHIHLSSKIKAFGDYITRPDVLTQGVHTY</sequence>
<dbReference type="RefSeq" id="WP_085784787.1">
    <property type="nucleotide sequence ID" value="NZ_CP008743.1"/>
</dbReference>
<evidence type="ECO:0000313" key="2">
    <source>
        <dbReference type="EMBL" id="ARN85242.1"/>
    </source>
</evidence>
<proteinExistence type="predicted"/>
<evidence type="ECO:0000313" key="3">
    <source>
        <dbReference type="Proteomes" id="UP000237351"/>
    </source>
</evidence>
<keyword evidence="3" id="KW-1185">Reference proteome</keyword>
<organism evidence="2 3">
    <name type="scientific">Candidatus Nucleicultrix amoebiphila FS5</name>
    <dbReference type="NCBI Taxonomy" id="1414854"/>
    <lineage>
        <taxon>Bacteria</taxon>
        <taxon>Pseudomonadati</taxon>
        <taxon>Pseudomonadota</taxon>
        <taxon>Alphaproteobacteria</taxon>
        <taxon>Holosporales</taxon>
        <taxon>Candidatus Nucleicultricaceae</taxon>
        <taxon>Candidatus Nucleicultrix</taxon>
    </lineage>
</organism>
<dbReference type="KEGG" id="naf:GQ61_08025"/>
<feature type="chain" id="PRO_5013343448" evidence="1">
    <location>
        <begin position="22"/>
        <end position="443"/>
    </location>
</feature>
<dbReference type="OrthoDB" id="4519518at2"/>
<dbReference type="EMBL" id="CP008743">
    <property type="protein sequence ID" value="ARN85242.1"/>
    <property type="molecule type" value="Genomic_DNA"/>
</dbReference>
<accession>A0A1W6N640</accession>
<keyword evidence="1" id="KW-0732">Signal</keyword>
<protein>
    <submittedName>
        <fullName evidence="2">Uncharacterized protein</fullName>
    </submittedName>
</protein>
<dbReference type="STRING" id="1414854.GQ61_08025"/>
<dbReference type="AlphaFoldDB" id="A0A1W6N640"/>
<feature type="signal peptide" evidence="1">
    <location>
        <begin position="1"/>
        <end position="21"/>
    </location>
</feature>
<evidence type="ECO:0000256" key="1">
    <source>
        <dbReference type="SAM" id="SignalP"/>
    </source>
</evidence>
<gene>
    <name evidence="2" type="ORF">GQ61_08025</name>
</gene>